<name>A0A2R6NXR1_9APHY</name>
<dbReference type="Pfam" id="PF20153">
    <property type="entry name" value="DUF6535"/>
    <property type="match status" value="1"/>
</dbReference>
<keyword evidence="1" id="KW-0812">Transmembrane</keyword>
<organism evidence="3 4">
    <name type="scientific">Hermanssonia centrifuga</name>
    <dbReference type="NCBI Taxonomy" id="98765"/>
    <lineage>
        <taxon>Eukaryota</taxon>
        <taxon>Fungi</taxon>
        <taxon>Dikarya</taxon>
        <taxon>Basidiomycota</taxon>
        <taxon>Agaricomycotina</taxon>
        <taxon>Agaricomycetes</taxon>
        <taxon>Polyporales</taxon>
        <taxon>Meruliaceae</taxon>
        <taxon>Hermanssonia</taxon>
    </lineage>
</organism>
<dbReference type="InterPro" id="IPR045338">
    <property type="entry name" value="DUF6535"/>
</dbReference>
<comment type="caution">
    <text evidence="3">The sequence shown here is derived from an EMBL/GenBank/DDBJ whole genome shotgun (WGS) entry which is preliminary data.</text>
</comment>
<gene>
    <name evidence="3" type="ORF">PHLCEN_2v7057</name>
</gene>
<protein>
    <recommendedName>
        <fullName evidence="2">DUF6535 domain-containing protein</fullName>
    </recommendedName>
</protein>
<evidence type="ECO:0000313" key="4">
    <source>
        <dbReference type="Proteomes" id="UP000186601"/>
    </source>
</evidence>
<feature type="transmembrane region" description="Helical" evidence="1">
    <location>
        <begin position="106"/>
        <end position="125"/>
    </location>
</feature>
<dbReference type="OrthoDB" id="3221808at2759"/>
<keyword evidence="1" id="KW-0472">Membrane</keyword>
<evidence type="ECO:0000313" key="3">
    <source>
        <dbReference type="EMBL" id="PSR79412.1"/>
    </source>
</evidence>
<dbReference type="AlphaFoldDB" id="A0A2R6NXR1"/>
<dbReference type="EMBL" id="MLYV02000696">
    <property type="protein sequence ID" value="PSR79412.1"/>
    <property type="molecule type" value="Genomic_DNA"/>
</dbReference>
<feature type="transmembrane region" description="Helical" evidence="1">
    <location>
        <begin position="159"/>
        <end position="185"/>
    </location>
</feature>
<dbReference type="Proteomes" id="UP000186601">
    <property type="component" value="Unassembled WGS sequence"/>
</dbReference>
<feature type="transmembrane region" description="Helical" evidence="1">
    <location>
        <begin position="191"/>
        <end position="213"/>
    </location>
</feature>
<keyword evidence="1" id="KW-1133">Transmembrane helix</keyword>
<accession>A0A2R6NXR1</accession>
<feature type="domain" description="DUF6535" evidence="2">
    <location>
        <begin position="8"/>
        <end position="186"/>
    </location>
</feature>
<feature type="transmembrane region" description="Helical" evidence="1">
    <location>
        <begin position="244"/>
        <end position="269"/>
    </location>
</feature>
<evidence type="ECO:0000259" key="2">
    <source>
        <dbReference type="Pfam" id="PF20153"/>
    </source>
</evidence>
<proteinExistence type="predicted"/>
<sequence length="705" mass="79805">MEDSELSWETLLKAMKTFDQKTLERWKSEMDNLLIFTGLLSAVVTAFAVESYQWLQEDSADASAKLLSQVSQQLASFNFAEGFKNLTIQYPSENFSPDPNDVNINMLWILSLTFSLMSTFFAIAVQQWLRRIPLPEGISVRKSARLRQLRYDGLMQWQLPMIISLLPLLVQVAVVLFLAGLLLLLRSLNHSIALVFAVVTGASLSLFTISAFLPIINARCPYKSPFVPTVLSILQMVISPLVPPVLFAACIVALVVLFLSSPLLLIFYYRGHDLSITAWINLLTSTFRGPKAEKRQRKLRTWMNKMAELFFPDRFWLSLELHELSNSVTFSASLDQSAVNWAPFGMERLDFGDILGCLEGLKTNQRSECVLRWAGHYLGNVVSNDLHLHSRFSLVNPILLERVDRTFVKLYRSLLFETAKLLLQEKFIQDPALTGILILLVETLRVTQDGGAGTSEFLAGLGKLLIDSCQLLLPNSSPSPHTQSSQTQRRKRIPPALLYQCCTKNNLKFDNWDTADRAVSWAAYEVEAMKGISQPSFTELDVIFCSTAVALITIKQHWSERPSGSNWTSSCKALLEGLHDFVTANEEHIQSKLKECESQNLGSVRLAFHLAMKTICHDMDYFFKDHNDTAIQNLYNKSLITALEKLQVTVKTFNTWGHPRVETLWQNCSSLARPLGRILRDAAIRRVRRPEPDPETLPLVQSREE</sequence>
<evidence type="ECO:0000256" key="1">
    <source>
        <dbReference type="SAM" id="Phobius"/>
    </source>
</evidence>
<feature type="transmembrane region" description="Helical" evidence="1">
    <location>
        <begin position="33"/>
        <end position="55"/>
    </location>
</feature>
<keyword evidence="4" id="KW-1185">Reference proteome</keyword>
<reference evidence="3 4" key="1">
    <citation type="submission" date="2018-02" db="EMBL/GenBank/DDBJ databases">
        <title>Genome sequence of the basidiomycete white-rot fungus Phlebia centrifuga.</title>
        <authorList>
            <person name="Granchi Z."/>
            <person name="Peng M."/>
            <person name="de Vries R.P."/>
            <person name="Hilden K."/>
            <person name="Makela M.R."/>
            <person name="Grigoriev I."/>
            <person name="Riley R."/>
        </authorList>
    </citation>
    <scope>NUCLEOTIDE SEQUENCE [LARGE SCALE GENOMIC DNA]</scope>
    <source>
        <strain evidence="3 4">FBCC195</strain>
    </source>
</reference>